<feature type="transmembrane region" description="Helical" evidence="6">
    <location>
        <begin position="18"/>
        <end position="36"/>
    </location>
</feature>
<feature type="coiled-coil region" evidence="5">
    <location>
        <begin position="351"/>
        <end position="438"/>
    </location>
</feature>
<evidence type="ECO:0000256" key="5">
    <source>
        <dbReference type="SAM" id="Coils"/>
    </source>
</evidence>
<keyword evidence="4 6" id="KW-0472">Membrane</keyword>
<accession>A0A5P1X5N9</accession>
<feature type="domain" description="Bacteriophage T5 Orf172 DNA-binding" evidence="7">
    <location>
        <begin position="455"/>
        <end position="538"/>
    </location>
</feature>
<dbReference type="PANTHER" id="PTHR21016">
    <property type="entry name" value="BETA-AMYLOID BINDING PROTEIN-RELATED"/>
    <property type="match status" value="1"/>
</dbReference>
<dbReference type="InterPro" id="IPR050932">
    <property type="entry name" value="TM2D1-3-like"/>
</dbReference>
<dbReference type="EMBL" id="CP043939">
    <property type="protein sequence ID" value="QER67608.1"/>
    <property type="molecule type" value="Genomic_DNA"/>
</dbReference>
<evidence type="ECO:0000256" key="1">
    <source>
        <dbReference type="ARBA" id="ARBA00004141"/>
    </source>
</evidence>
<dbReference type="PANTHER" id="PTHR21016:SF25">
    <property type="entry name" value="TM2 DOMAIN-CONTAINING PROTEIN DDB_G0277895-RELATED"/>
    <property type="match status" value="1"/>
</dbReference>
<evidence type="ECO:0000313" key="9">
    <source>
        <dbReference type="Proteomes" id="UP000325295"/>
    </source>
</evidence>
<keyword evidence="5" id="KW-0175">Coiled coil</keyword>
<evidence type="ECO:0000313" key="8">
    <source>
        <dbReference type="EMBL" id="QER67608.1"/>
    </source>
</evidence>
<dbReference type="SMART" id="SM00974">
    <property type="entry name" value="T5orf172"/>
    <property type="match status" value="1"/>
</dbReference>
<proteinExistence type="predicted"/>
<evidence type="ECO:0000256" key="3">
    <source>
        <dbReference type="ARBA" id="ARBA00022989"/>
    </source>
</evidence>
<evidence type="ECO:0000259" key="7">
    <source>
        <dbReference type="SMART" id="SM00974"/>
    </source>
</evidence>
<keyword evidence="9" id="KW-1185">Reference proteome</keyword>
<dbReference type="GO" id="GO:0016020">
    <property type="term" value="C:membrane"/>
    <property type="evidence" value="ECO:0007669"/>
    <property type="project" value="UniProtKB-SubCell"/>
</dbReference>
<dbReference type="OrthoDB" id="9811665at2"/>
<feature type="coiled-coil region" evidence="5">
    <location>
        <begin position="117"/>
        <end position="219"/>
    </location>
</feature>
<keyword evidence="3 6" id="KW-1133">Transmembrane helix</keyword>
<dbReference type="Pfam" id="PF05154">
    <property type="entry name" value="TM2"/>
    <property type="match status" value="1"/>
</dbReference>
<organism evidence="8 9">
    <name type="scientific">Paucilactobacillus nenjiangensis</name>
    <dbReference type="NCBI Taxonomy" id="1296540"/>
    <lineage>
        <taxon>Bacteria</taxon>
        <taxon>Bacillati</taxon>
        <taxon>Bacillota</taxon>
        <taxon>Bacilli</taxon>
        <taxon>Lactobacillales</taxon>
        <taxon>Lactobacillaceae</taxon>
        <taxon>Paucilactobacillus</taxon>
    </lineage>
</organism>
<evidence type="ECO:0000256" key="6">
    <source>
        <dbReference type="SAM" id="Phobius"/>
    </source>
</evidence>
<feature type="transmembrane region" description="Helical" evidence="6">
    <location>
        <begin position="43"/>
        <end position="65"/>
    </location>
</feature>
<dbReference type="AlphaFoldDB" id="A0A5P1X5N9"/>
<dbReference type="InterPro" id="IPR007829">
    <property type="entry name" value="TM2"/>
</dbReference>
<sequence length="562" mass="65056">MEEFQLQVSVPKTKNRTTAYILAVFLGIFGGHRFYIGKKWTAITMLLITVLSFGFLIIITIPWTIVDLFLIRSWIPDDSTSKNNTSTISEPNTIEKSVSSSEEKSQIKINVTDFFHIKQLKKENEELKIKASEKLSLKQMKPAEIDELIQDKNNEFEKLIQNKNAEIDLLSKKLLAEQKNAQTALLDTKKQKDDLAIEINELENKKATLSNQVIELTDQVNVESFGLYEPRYDFSNSLSYKARLDEIRLSQKEMIKNELAIIIFRPMTLDGSASRGKSMQKKNGKQLIRTFNGESEAAINKVSYSNIGRIEKKIEKSFTDLNKLNDPNGISLSSKYLDSKLDELYVGFEYETKKQQEKEDLREQRQREKEEKALQKEIADKQKNIDKEIKHFSTMLDELKSEMKSKSEKEQLALQKQIDELQAKINENEKQKNELDYRIENSTAGYVYIISNIGSFGKNVLKIGVTRRLEPMERVDELGSASVPFKFDVHALIFSYDAYKLESELHDKFADKRINKMNSRKEYFNLSIDEIKDTLNQYKDLTIDFNEIPEASEYRESLKVVV</sequence>
<dbReference type="InterPro" id="IPR025280">
    <property type="entry name" value="SNIPE"/>
</dbReference>
<name>A0A5P1X5N9_9LACO</name>
<evidence type="ECO:0000256" key="4">
    <source>
        <dbReference type="ARBA" id="ARBA00023136"/>
    </source>
</evidence>
<protein>
    <submittedName>
        <fullName evidence="8">DUF4041 domain-containing protein</fullName>
    </submittedName>
</protein>
<dbReference type="InterPro" id="IPR018306">
    <property type="entry name" value="Phage_T5_Orf172_DNA-bd"/>
</dbReference>
<dbReference type="Pfam" id="PF10544">
    <property type="entry name" value="T5orf172"/>
    <property type="match status" value="1"/>
</dbReference>
<gene>
    <name evidence="8" type="ORF">F0161_06875</name>
</gene>
<evidence type="ECO:0000256" key="2">
    <source>
        <dbReference type="ARBA" id="ARBA00022692"/>
    </source>
</evidence>
<dbReference type="KEGG" id="lnn:F0161_06875"/>
<keyword evidence="2 6" id="KW-0812">Transmembrane</keyword>
<comment type="subcellular location">
    <subcellularLocation>
        <location evidence="1">Membrane</location>
        <topology evidence="1">Multi-pass membrane protein</topology>
    </subcellularLocation>
</comment>
<dbReference type="Pfam" id="PF13250">
    <property type="entry name" value="SNIPE"/>
    <property type="match status" value="1"/>
</dbReference>
<dbReference type="Proteomes" id="UP000325295">
    <property type="component" value="Chromosome"/>
</dbReference>
<reference evidence="8 9" key="1">
    <citation type="submission" date="2019-09" db="EMBL/GenBank/DDBJ databases">
        <title>Complete Genome Sequence of Lactobacillus nenjiangensis SH-Y15, isolated from sauerkraut.</title>
        <authorList>
            <person name="Yang H."/>
        </authorList>
    </citation>
    <scope>NUCLEOTIDE SEQUENCE [LARGE SCALE GENOMIC DNA]</scope>
    <source>
        <strain evidence="8 9">SH-Y15</strain>
    </source>
</reference>